<sequence length="257" mass="29524">MSKKQDWRFTLNNPPHHRPNDQVLGTDSFNRCLHREQPMACAYGIPTWHRCADRSVIAYVGSDYPHQLYPTLPSRSTLFPDEDYLPVLGDGLSQDELDDLDYRWKAFSPLPDTGYFHLGELKRPLDLPMYHQLHCIWAMRKGLADFSWHHMNDGHMHHCLNYMRQSILCHADTTLEPFDLVGLENGLVEHGSPVPYERTCRDWKFVSQQSSKNSKEMHAFAVEHNLPPLDGGIDPANDDGVPVIMPGSKHHSAPSYR</sequence>
<evidence type="ECO:0000313" key="4">
    <source>
        <dbReference type="EMBL" id="KZT35853.1"/>
    </source>
</evidence>
<organism evidence="4 5">
    <name type="scientific">Sistotremastrum suecicum HHB10207 ss-3</name>
    <dbReference type="NCBI Taxonomy" id="1314776"/>
    <lineage>
        <taxon>Eukaryota</taxon>
        <taxon>Fungi</taxon>
        <taxon>Dikarya</taxon>
        <taxon>Basidiomycota</taxon>
        <taxon>Agaricomycotina</taxon>
        <taxon>Agaricomycetes</taxon>
        <taxon>Sistotremastrales</taxon>
        <taxon>Sistotremastraceae</taxon>
        <taxon>Sistotremastrum</taxon>
    </lineage>
</organism>
<evidence type="ECO:0000256" key="2">
    <source>
        <dbReference type="ARBA" id="ARBA00035112"/>
    </source>
</evidence>
<dbReference type="PANTHER" id="PTHR33365">
    <property type="entry name" value="YALI0B05434P"/>
    <property type="match status" value="1"/>
</dbReference>
<accession>A0A166AZI3</accession>
<evidence type="ECO:0000256" key="3">
    <source>
        <dbReference type="SAM" id="MobiDB-lite"/>
    </source>
</evidence>
<dbReference type="Pfam" id="PF11807">
    <property type="entry name" value="UstYa"/>
    <property type="match status" value="1"/>
</dbReference>
<feature type="region of interest" description="Disordered" evidence="3">
    <location>
        <begin position="1"/>
        <end position="23"/>
    </location>
</feature>
<evidence type="ECO:0000313" key="5">
    <source>
        <dbReference type="Proteomes" id="UP000076798"/>
    </source>
</evidence>
<name>A0A166AZI3_9AGAM</name>
<comment type="pathway">
    <text evidence="1">Mycotoxin biosynthesis.</text>
</comment>
<dbReference type="Proteomes" id="UP000076798">
    <property type="component" value="Unassembled WGS sequence"/>
</dbReference>
<dbReference type="PANTHER" id="PTHR33365:SF4">
    <property type="entry name" value="CYCLOCHLOROTINE BIOSYNTHESIS PROTEIN O"/>
    <property type="match status" value="1"/>
</dbReference>
<keyword evidence="5" id="KW-1185">Reference proteome</keyword>
<proteinExistence type="inferred from homology"/>
<protein>
    <submittedName>
        <fullName evidence="4">Uncharacterized protein</fullName>
    </submittedName>
</protein>
<dbReference type="AlphaFoldDB" id="A0A166AZI3"/>
<comment type="similarity">
    <text evidence="2">Belongs to the ustYa family.</text>
</comment>
<reference evidence="4 5" key="1">
    <citation type="journal article" date="2016" name="Mol. Biol. Evol.">
        <title>Comparative Genomics of Early-Diverging Mushroom-Forming Fungi Provides Insights into the Origins of Lignocellulose Decay Capabilities.</title>
        <authorList>
            <person name="Nagy L.G."/>
            <person name="Riley R."/>
            <person name="Tritt A."/>
            <person name="Adam C."/>
            <person name="Daum C."/>
            <person name="Floudas D."/>
            <person name="Sun H."/>
            <person name="Yadav J.S."/>
            <person name="Pangilinan J."/>
            <person name="Larsson K.H."/>
            <person name="Matsuura K."/>
            <person name="Barry K."/>
            <person name="Labutti K."/>
            <person name="Kuo R."/>
            <person name="Ohm R.A."/>
            <person name="Bhattacharya S.S."/>
            <person name="Shirouzu T."/>
            <person name="Yoshinaga Y."/>
            <person name="Martin F.M."/>
            <person name="Grigoriev I.V."/>
            <person name="Hibbett D.S."/>
        </authorList>
    </citation>
    <scope>NUCLEOTIDE SEQUENCE [LARGE SCALE GENOMIC DNA]</scope>
    <source>
        <strain evidence="4 5">HHB10207 ss-3</strain>
    </source>
</reference>
<dbReference type="GO" id="GO:0043386">
    <property type="term" value="P:mycotoxin biosynthetic process"/>
    <property type="evidence" value="ECO:0007669"/>
    <property type="project" value="InterPro"/>
</dbReference>
<dbReference type="STRING" id="1314776.A0A166AZI3"/>
<dbReference type="OrthoDB" id="3687641at2759"/>
<gene>
    <name evidence="4" type="ORF">SISSUDRAFT_1064170</name>
</gene>
<dbReference type="InterPro" id="IPR021765">
    <property type="entry name" value="UstYa-like"/>
</dbReference>
<evidence type="ECO:0000256" key="1">
    <source>
        <dbReference type="ARBA" id="ARBA00004685"/>
    </source>
</evidence>
<dbReference type="EMBL" id="KV428126">
    <property type="protein sequence ID" value="KZT35853.1"/>
    <property type="molecule type" value="Genomic_DNA"/>
</dbReference>